<accession>A0AAV9EVE5</accession>
<comment type="similarity">
    <text evidence="1">Belongs to the plant acyltransferase family.</text>
</comment>
<dbReference type="EMBL" id="JAUJYO010000005">
    <property type="protein sequence ID" value="KAK1316788.1"/>
    <property type="molecule type" value="Genomic_DNA"/>
</dbReference>
<dbReference type="InterPro" id="IPR050317">
    <property type="entry name" value="Plant_Fungal_Acyltransferase"/>
</dbReference>
<dbReference type="Proteomes" id="UP001180020">
    <property type="component" value="Unassembled WGS sequence"/>
</dbReference>
<sequence>MGPPSPNPSRPLGVGGLTYTCEFLKKLKSRLPPNYSTFSALLGHVWVKLTEPRGLSADEPTKIYVSINGRPRLKLPDEFFGNVVLNALPCVTAQELLKGGAAEAATRVRDSVRRVNESYFRS</sequence>
<dbReference type="AlphaFoldDB" id="A0AAV9EVE5"/>
<keyword evidence="5" id="KW-1185">Reference proteome</keyword>
<organism evidence="4 5">
    <name type="scientific">Acorus calamus</name>
    <name type="common">Sweet flag</name>
    <dbReference type="NCBI Taxonomy" id="4465"/>
    <lineage>
        <taxon>Eukaryota</taxon>
        <taxon>Viridiplantae</taxon>
        <taxon>Streptophyta</taxon>
        <taxon>Embryophyta</taxon>
        <taxon>Tracheophyta</taxon>
        <taxon>Spermatophyta</taxon>
        <taxon>Magnoliopsida</taxon>
        <taxon>Liliopsida</taxon>
        <taxon>Acoraceae</taxon>
        <taxon>Acorus</taxon>
    </lineage>
</organism>
<reference evidence="4" key="1">
    <citation type="journal article" date="2023" name="Nat. Commun.">
        <title>Diploid and tetraploid genomes of Acorus and the evolution of monocots.</title>
        <authorList>
            <person name="Ma L."/>
            <person name="Liu K.W."/>
            <person name="Li Z."/>
            <person name="Hsiao Y.Y."/>
            <person name="Qi Y."/>
            <person name="Fu T."/>
            <person name="Tang G.D."/>
            <person name="Zhang D."/>
            <person name="Sun W.H."/>
            <person name="Liu D.K."/>
            <person name="Li Y."/>
            <person name="Chen G.Z."/>
            <person name="Liu X.D."/>
            <person name="Liao X.Y."/>
            <person name="Jiang Y.T."/>
            <person name="Yu X."/>
            <person name="Hao Y."/>
            <person name="Huang J."/>
            <person name="Zhao X.W."/>
            <person name="Ke S."/>
            <person name="Chen Y.Y."/>
            <person name="Wu W.L."/>
            <person name="Hsu J.L."/>
            <person name="Lin Y.F."/>
            <person name="Huang M.D."/>
            <person name="Li C.Y."/>
            <person name="Huang L."/>
            <person name="Wang Z.W."/>
            <person name="Zhao X."/>
            <person name="Zhong W.Y."/>
            <person name="Peng D.H."/>
            <person name="Ahmad S."/>
            <person name="Lan S."/>
            <person name="Zhang J.S."/>
            <person name="Tsai W.C."/>
            <person name="Van de Peer Y."/>
            <person name="Liu Z.J."/>
        </authorList>
    </citation>
    <scope>NUCLEOTIDE SEQUENCE</scope>
    <source>
        <strain evidence="4">CP</strain>
    </source>
</reference>
<dbReference type="PANTHER" id="PTHR31642">
    <property type="entry name" value="TRICHOTHECENE 3-O-ACETYLTRANSFERASE"/>
    <property type="match status" value="1"/>
</dbReference>
<reference evidence="4" key="2">
    <citation type="submission" date="2023-06" db="EMBL/GenBank/DDBJ databases">
        <authorList>
            <person name="Ma L."/>
            <person name="Liu K.-W."/>
            <person name="Li Z."/>
            <person name="Hsiao Y.-Y."/>
            <person name="Qi Y."/>
            <person name="Fu T."/>
            <person name="Tang G."/>
            <person name="Zhang D."/>
            <person name="Sun W.-H."/>
            <person name="Liu D.-K."/>
            <person name="Li Y."/>
            <person name="Chen G.-Z."/>
            <person name="Liu X.-D."/>
            <person name="Liao X.-Y."/>
            <person name="Jiang Y.-T."/>
            <person name="Yu X."/>
            <person name="Hao Y."/>
            <person name="Huang J."/>
            <person name="Zhao X.-W."/>
            <person name="Ke S."/>
            <person name="Chen Y.-Y."/>
            <person name="Wu W.-L."/>
            <person name="Hsu J.-L."/>
            <person name="Lin Y.-F."/>
            <person name="Huang M.-D."/>
            <person name="Li C.-Y."/>
            <person name="Huang L."/>
            <person name="Wang Z.-W."/>
            <person name="Zhao X."/>
            <person name="Zhong W.-Y."/>
            <person name="Peng D.-H."/>
            <person name="Ahmad S."/>
            <person name="Lan S."/>
            <person name="Zhang J.-S."/>
            <person name="Tsai W.-C."/>
            <person name="Van De Peer Y."/>
            <person name="Liu Z.-J."/>
        </authorList>
    </citation>
    <scope>NUCLEOTIDE SEQUENCE</scope>
    <source>
        <strain evidence="4">CP</strain>
        <tissue evidence="4">Leaves</tissue>
    </source>
</reference>
<evidence type="ECO:0000256" key="3">
    <source>
        <dbReference type="ARBA" id="ARBA00023315"/>
    </source>
</evidence>
<protein>
    <submittedName>
        <fullName evidence="4">Uncharacterized protein</fullName>
    </submittedName>
</protein>
<evidence type="ECO:0000313" key="5">
    <source>
        <dbReference type="Proteomes" id="UP001180020"/>
    </source>
</evidence>
<keyword evidence="2" id="KW-0808">Transferase</keyword>
<evidence type="ECO:0000313" key="4">
    <source>
        <dbReference type="EMBL" id="KAK1316788.1"/>
    </source>
</evidence>
<dbReference type="Pfam" id="PF02458">
    <property type="entry name" value="Transferase"/>
    <property type="match status" value="1"/>
</dbReference>
<dbReference type="PANTHER" id="PTHR31642:SF151">
    <property type="entry name" value="OS12G0134700 PROTEIN"/>
    <property type="match status" value="1"/>
</dbReference>
<comment type="caution">
    <text evidence="4">The sequence shown here is derived from an EMBL/GenBank/DDBJ whole genome shotgun (WGS) entry which is preliminary data.</text>
</comment>
<proteinExistence type="inferred from homology"/>
<keyword evidence="3" id="KW-0012">Acyltransferase</keyword>
<gene>
    <name evidence="4" type="ORF">QJS10_CPA05g00707</name>
</gene>
<evidence type="ECO:0000256" key="1">
    <source>
        <dbReference type="ARBA" id="ARBA00009861"/>
    </source>
</evidence>
<dbReference type="GO" id="GO:0016747">
    <property type="term" value="F:acyltransferase activity, transferring groups other than amino-acyl groups"/>
    <property type="evidence" value="ECO:0007669"/>
    <property type="project" value="TreeGrafter"/>
</dbReference>
<dbReference type="InterPro" id="IPR023213">
    <property type="entry name" value="CAT-like_dom_sf"/>
</dbReference>
<name>A0AAV9EVE5_ACOCL</name>
<dbReference type="Gene3D" id="3.30.559.10">
    <property type="entry name" value="Chloramphenicol acetyltransferase-like domain"/>
    <property type="match status" value="1"/>
</dbReference>
<evidence type="ECO:0000256" key="2">
    <source>
        <dbReference type="ARBA" id="ARBA00022679"/>
    </source>
</evidence>